<organism evidence="2 3">
    <name type="scientific">Candidatus Viadribacter manganicus</name>
    <dbReference type="NCBI Taxonomy" id="1759059"/>
    <lineage>
        <taxon>Bacteria</taxon>
        <taxon>Pseudomonadati</taxon>
        <taxon>Pseudomonadota</taxon>
        <taxon>Alphaproteobacteria</taxon>
        <taxon>Hyphomonadales</taxon>
        <taxon>Hyphomonadaceae</taxon>
        <taxon>Candidatus Viadribacter</taxon>
    </lineage>
</organism>
<evidence type="ECO:0000313" key="3">
    <source>
        <dbReference type="Proteomes" id="UP000092498"/>
    </source>
</evidence>
<dbReference type="KEGG" id="cbot:ATE48_03175"/>
<proteinExistence type="predicted"/>
<protein>
    <submittedName>
        <fullName evidence="2">Uncharacterized protein</fullName>
    </submittedName>
</protein>
<dbReference type="AlphaFoldDB" id="A0A1B1AEL2"/>
<evidence type="ECO:0000256" key="1">
    <source>
        <dbReference type="SAM" id="Phobius"/>
    </source>
</evidence>
<feature type="transmembrane region" description="Helical" evidence="1">
    <location>
        <begin position="71"/>
        <end position="97"/>
    </location>
</feature>
<gene>
    <name evidence="2" type="ORF">ATE48_03175</name>
</gene>
<dbReference type="Proteomes" id="UP000092498">
    <property type="component" value="Chromosome"/>
</dbReference>
<dbReference type="EMBL" id="CP013244">
    <property type="protein sequence ID" value="ANP44993.1"/>
    <property type="molecule type" value="Genomic_DNA"/>
</dbReference>
<dbReference type="InParanoid" id="A0A1B1AEL2"/>
<feature type="transmembrane region" description="Helical" evidence="1">
    <location>
        <begin position="136"/>
        <end position="155"/>
    </location>
</feature>
<reference evidence="2 3" key="1">
    <citation type="submission" date="2015-11" db="EMBL/GenBank/DDBJ databases">
        <title>Whole-Genome Sequence of Candidatus Oderbacter manganicum from the National Park Lower Oder Valley, Germany.</title>
        <authorList>
            <person name="Braun B."/>
            <person name="Liere K."/>
            <person name="Szewzyk U."/>
        </authorList>
    </citation>
    <scope>NUCLEOTIDE SEQUENCE [LARGE SCALE GENOMIC DNA]</scope>
    <source>
        <strain evidence="2 3">OTSz_A_272</strain>
    </source>
</reference>
<keyword evidence="1" id="KW-0472">Membrane</keyword>
<keyword evidence="1" id="KW-0812">Transmembrane</keyword>
<feature type="transmembrane region" description="Helical" evidence="1">
    <location>
        <begin position="26"/>
        <end position="59"/>
    </location>
</feature>
<evidence type="ECO:0000313" key="2">
    <source>
        <dbReference type="EMBL" id="ANP44993.1"/>
    </source>
</evidence>
<dbReference type="OrthoDB" id="8480330at2"/>
<keyword evidence="1" id="KW-1133">Transmembrane helix</keyword>
<feature type="transmembrane region" description="Helical" evidence="1">
    <location>
        <begin position="201"/>
        <end position="227"/>
    </location>
</feature>
<feature type="transmembrane region" description="Helical" evidence="1">
    <location>
        <begin position="162"/>
        <end position="181"/>
    </location>
</feature>
<sequence length="243" mass="25362">MNGQIHRTLAAPSSGAASRFSADRGLVAALAAGVIGAVSLLSPPLAILGLALLAARVLLSGEAVRIDWFALLGPAFAAFVVGVFVGLPGAIGTLFVWRLFADTRWSVGEATRLAAAAGRPAETNFKALAHAWMTPLYGLMLVAYTAPHMIAGLPLDLPHVPIWLVIGMGVLAAGAVFDWGLQRAADWRLGELAAAPATHLLTHHILFVAAFGLMIDVTAGVVMLMAWRLAHAAPLRQSFTAVP</sequence>
<accession>A0A1B1AEL2</accession>
<dbReference type="RefSeq" id="WP_066767721.1">
    <property type="nucleotide sequence ID" value="NZ_CP013244.1"/>
</dbReference>
<keyword evidence="3" id="KW-1185">Reference proteome</keyword>
<name>A0A1B1AEL2_9PROT</name>